<proteinExistence type="inferred from homology"/>
<evidence type="ECO:0000313" key="9">
    <source>
        <dbReference type="EMBL" id="MEK9501084.1"/>
    </source>
</evidence>
<dbReference type="InterPro" id="IPR013325">
    <property type="entry name" value="RNA_pol_sigma_r2"/>
</dbReference>
<dbReference type="InterPro" id="IPR013249">
    <property type="entry name" value="RNA_pol_sigma70_r4_t2"/>
</dbReference>
<dbReference type="NCBIfam" id="TIGR02937">
    <property type="entry name" value="sigma70-ECF"/>
    <property type="match status" value="1"/>
</dbReference>
<evidence type="ECO:0000259" key="8">
    <source>
        <dbReference type="Pfam" id="PF08281"/>
    </source>
</evidence>
<evidence type="ECO:0000256" key="3">
    <source>
        <dbReference type="ARBA" id="ARBA00023082"/>
    </source>
</evidence>
<dbReference type="SUPFAM" id="SSF88659">
    <property type="entry name" value="Sigma3 and sigma4 domains of RNA polymerase sigma factors"/>
    <property type="match status" value="1"/>
</dbReference>
<evidence type="ECO:0000256" key="2">
    <source>
        <dbReference type="ARBA" id="ARBA00023015"/>
    </source>
</evidence>
<dbReference type="RefSeq" id="WP_405277117.1">
    <property type="nucleotide sequence ID" value="NZ_CP144380.1"/>
</dbReference>
<evidence type="ECO:0000256" key="6">
    <source>
        <dbReference type="SAM" id="MobiDB-lite"/>
    </source>
</evidence>
<keyword evidence="5" id="KW-0804">Transcription</keyword>
<dbReference type="InterPro" id="IPR036388">
    <property type="entry name" value="WH-like_DNA-bd_sf"/>
</dbReference>
<dbReference type="SUPFAM" id="SSF88946">
    <property type="entry name" value="Sigma2 domain of RNA polymerase sigma factors"/>
    <property type="match status" value="1"/>
</dbReference>
<accession>A0ABU9E8T8</accession>
<protein>
    <submittedName>
        <fullName evidence="9">Sigma-70 family RNA polymerase sigma factor</fullName>
    </submittedName>
</protein>
<dbReference type="PANTHER" id="PTHR43133:SF8">
    <property type="entry name" value="RNA POLYMERASE SIGMA FACTOR HI_1459-RELATED"/>
    <property type="match status" value="1"/>
</dbReference>
<dbReference type="Gene3D" id="1.10.10.10">
    <property type="entry name" value="Winged helix-like DNA-binding domain superfamily/Winged helix DNA-binding domain"/>
    <property type="match status" value="1"/>
</dbReference>
<feature type="compositionally biased region" description="Basic and acidic residues" evidence="6">
    <location>
        <begin position="1"/>
        <end position="10"/>
    </location>
</feature>
<gene>
    <name evidence="9" type="ORF">WI372_08855</name>
</gene>
<dbReference type="Pfam" id="PF08281">
    <property type="entry name" value="Sigma70_r4_2"/>
    <property type="match status" value="1"/>
</dbReference>
<dbReference type="Pfam" id="PF04542">
    <property type="entry name" value="Sigma70_r2"/>
    <property type="match status" value="1"/>
</dbReference>
<dbReference type="InterPro" id="IPR039425">
    <property type="entry name" value="RNA_pol_sigma-70-like"/>
</dbReference>
<keyword evidence="10" id="KW-1185">Reference proteome</keyword>
<evidence type="ECO:0000313" key="10">
    <source>
        <dbReference type="Proteomes" id="UP001484239"/>
    </source>
</evidence>
<dbReference type="Gene3D" id="1.10.1740.10">
    <property type="match status" value="1"/>
</dbReference>
<keyword evidence="4" id="KW-0238">DNA-binding</keyword>
<feature type="domain" description="RNA polymerase sigma factor 70 region 4 type 2" evidence="8">
    <location>
        <begin position="148"/>
        <end position="192"/>
    </location>
</feature>
<feature type="domain" description="RNA polymerase sigma-70 region 2" evidence="7">
    <location>
        <begin position="41"/>
        <end position="109"/>
    </location>
</feature>
<feature type="region of interest" description="Disordered" evidence="6">
    <location>
        <begin position="1"/>
        <end position="30"/>
    </location>
</feature>
<keyword evidence="2" id="KW-0805">Transcription regulation</keyword>
<organism evidence="9 10">
    <name type="scientific">Gaopeijia maritima</name>
    <dbReference type="NCBI Taxonomy" id="3119007"/>
    <lineage>
        <taxon>Bacteria</taxon>
        <taxon>Pseudomonadati</taxon>
        <taxon>Gemmatimonadota</taxon>
        <taxon>Longimicrobiia</taxon>
        <taxon>Gaopeijiales</taxon>
        <taxon>Gaopeijiaceae</taxon>
        <taxon>Gaopeijia</taxon>
    </lineage>
</organism>
<evidence type="ECO:0000259" key="7">
    <source>
        <dbReference type="Pfam" id="PF04542"/>
    </source>
</evidence>
<comment type="similarity">
    <text evidence="1">Belongs to the sigma-70 factor family. ECF subfamily.</text>
</comment>
<dbReference type="InterPro" id="IPR014284">
    <property type="entry name" value="RNA_pol_sigma-70_dom"/>
</dbReference>
<evidence type="ECO:0000256" key="1">
    <source>
        <dbReference type="ARBA" id="ARBA00010641"/>
    </source>
</evidence>
<keyword evidence="3" id="KW-0731">Sigma factor</keyword>
<reference evidence="9 10" key="1">
    <citation type="submission" date="2024-02" db="EMBL/GenBank/DDBJ databases">
        <title>A novel Gemmatimonadota bacterium.</title>
        <authorList>
            <person name="Du Z.-J."/>
            <person name="Ye Y.-Q."/>
        </authorList>
    </citation>
    <scope>NUCLEOTIDE SEQUENCE [LARGE SCALE GENOMIC DNA]</scope>
    <source>
        <strain evidence="9 10">DH-20</strain>
    </source>
</reference>
<dbReference type="Proteomes" id="UP001484239">
    <property type="component" value="Unassembled WGS sequence"/>
</dbReference>
<dbReference type="InterPro" id="IPR013324">
    <property type="entry name" value="RNA_pol_sigma_r3/r4-like"/>
</dbReference>
<dbReference type="CDD" id="cd06171">
    <property type="entry name" value="Sigma70_r4"/>
    <property type="match status" value="1"/>
</dbReference>
<dbReference type="EMBL" id="JBBHLI010000004">
    <property type="protein sequence ID" value="MEK9501084.1"/>
    <property type="molecule type" value="Genomic_DNA"/>
</dbReference>
<comment type="caution">
    <text evidence="9">The sequence shown here is derived from an EMBL/GenBank/DDBJ whole genome shotgun (WGS) entry which is preliminary data.</text>
</comment>
<sequence length="207" mass="23254">MTSREGRPLLKSDPPGAPPPVKGGDKPGRERRLPHDFAAWYDDHRSVVYRYVRFRVATREAAEDVTSDVFMKALRSFKRYDAELASPRTWLLRIARNAVTDHLRALRRRGSLHVSLDRVPDLVADIPSQDERVLRQERIQKLLNGNQTLRRADQEILSLRYGAGLDNGEIAEALGISNNAVAVRLHRALKRLKSAVQSLDGSASDGS</sequence>
<evidence type="ECO:0000256" key="4">
    <source>
        <dbReference type="ARBA" id="ARBA00023125"/>
    </source>
</evidence>
<name>A0ABU9E8T8_9BACT</name>
<evidence type="ECO:0000256" key="5">
    <source>
        <dbReference type="ARBA" id="ARBA00023163"/>
    </source>
</evidence>
<dbReference type="InterPro" id="IPR007627">
    <property type="entry name" value="RNA_pol_sigma70_r2"/>
</dbReference>
<dbReference type="PANTHER" id="PTHR43133">
    <property type="entry name" value="RNA POLYMERASE ECF-TYPE SIGMA FACTO"/>
    <property type="match status" value="1"/>
</dbReference>